<reference evidence="2 3" key="1">
    <citation type="submission" date="2019-07" db="EMBL/GenBank/DDBJ databases">
        <authorList>
            <person name="Huq M.A."/>
        </authorList>
    </citation>
    <scope>NUCLEOTIDE SEQUENCE [LARGE SCALE GENOMIC DNA]</scope>
    <source>
        <strain evidence="2 3">MAH-3</strain>
    </source>
</reference>
<dbReference type="InterPro" id="IPR022409">
    <property type="entry name" value="PKD/Chitinase_dom"/>
</dbReference>
<dbReference type="SUPFAM" id="SSF49299">
    <property type="entry name" value="PKD domain"/>
    <property type="match status" value="2"/>
</dbReference>
<organism evidence="2 3">
    <name type="scientific">Fluviicola chungangensis</name>
    <dbReference type="NCBI Taxonomy" id="2597671"/>
    <lineage>
        <taxon>Bacteria</taxon>
        <taxon>Pseudomonadati</taxon>
        <taxon>Bacteroidota</taxon>
        <taxon>Flavobacteriia</taxon>
        <taxon>Flavobacteriales</taxon>
        <taxon>Crocinitomicaceae</taxon>
        <taxon>Fluviicola</taxon>
    </lineage>
</organism>
<feature type="domain" description="PKD" evidence="1">
    <location>
        <begin position="623"/>
        <end position="700"/>
    </location>
</feature>
<gene>
    <name evidence="2" type="ORF">FO442_11885</name>
</gene>
<proteinExistence type="predicted"/>
<dbReference type="InterPro" id="IPR035986">
    <property type="entry name" value="PKD_dom_sf"/>
</dbReference>
<dbReference type="OrthoDB" id="9765926at2"/>
<protein>
    <submittedName>
        <fullName evidence="2">T9SS type B sorting domain-containing protein</fullName>
    </submittedName>
</protein>
<dbReference type="Proteomes" id="UP000316008">
    <property type="component" value="Unassembled WGS sequence"/>
</dbReference>
<dbReference type="PROSITE" id="PS50093">
    <property type="entry name" value="PKD"/>
    <property type="match status" value="3"/>
</dbReference>
<feature type="domain" description="PKD" evidence="1">
    <location>
        <begin position="882"/>
        <end position="942"/>
    </location>
</feature>
<evidence type="ECO:0000313" key="3">
    <source>
        <dbReference type="Proteomes" id="UP000316008"/>
    </source>
</evidence>
<dbReference type="InterPro" id="IPR026341">
    <property type="entry name" value="T9SS_type_B"/>
</dbReference>
<evidence type="ECO:0000313" key="2">
    <source>
        <dbReference type="EMBL" id="TSJ42460.1"/>
    </source>
</evidence>
<dbReference type="Pfam" id="PF18911">
    <property type="entry name" value="PKD_4"/>
    <property type="match status" value="2"/>
</dbReference>
<dbReference type="EMBL" id="VLPL01000005">
    <property type="protein sequence ID" value="TSJ42460.1"/>
    <property type="molecule type" value="Genomic_DNA"/>
</dbReference>
<dbReference type="CDD" id="cd00146">
    <property type="entry name" value="PKD"/>
    <property type="match status" value="2"/>
</dbReference>
<comment type="caution">
    <text evidence="2">The sequence shown here is derived from an EMBL/GenBank/DDBJ whole genome shotgun (WGS) entry which is preliminary data.</text>
</comment>
<dbReference type="AlphaFoldDB" id="A0A556MRB9"/>
<keyword evidence="3" id="KW-1185">Reference proteome</keyword>
<dbReference type="Pfam" id="PF13585">
    <property type="entry name" value="CHU_C"/>
    <property type="match status" value="1"/>
</dbReference>
<dbReference type="InterPro" id="IPR000601">
    <property type="entry name" value="PKD_dom"/>
</dbReference>
<dbReference type="SMART" id="SM00089">
    <property type="entry name" value="PKD"/>
    <property type="match status" value="5"/>
</dbReference>
<dbReference type="NCBIfam" id="TIGR04131">
    <property type="entry name" value="Bac_Flav_CTERM"/>
    <property type="match status" value="1"/>
</dbReference>
<dbReference type="InterPro" id="IPR013783">
    <property type="entry name" value="Ig-like_fold"/>
</dbReference>
<accession>A0A556MRB9</accession>
<evidence type="ECO:0000259" key="1">
    <source>
        <dbReference type="PROSITE" id="PS50093"/>
    </source>
</evidence>
<sequence length="1039" mass="104156">MKYIKSLFVALLLSFSFSFILPITIGNQSASAQCNTNTSICTPGTAGPFTFVTPGPYVSSCLDFFGPNMGYIILHITTSGPLNMLINGNASTGFLDVAVFNIPNGQAPCTAIQNLSNEIGCNYASAASGCNQFGNSFPCSSSVPAPYVTAGQEIMIVVENWSGSSSSFTMQLGAGGAQTGSPNPAITPAGPFCISSGSTQLIAADMGGTWSGPGVSSSGMFNPATAGLGTHTINYSVGVAPCNATSSTTITVNSATVTPPAAQTICSGGSATLTASGAGTYTWSPSTGLSATTGATVTASPASTTTYTVTGNTAGCTSSGTVTVTVAPLTIGVSPNASICSGASTTLTATGATNYTWSPATGLSSTTGASVTANPTTTTTYTVTGTTGSCSATANVTVTVTPLNLTVSPNTSICSGASATLTASGATSYSWSPSTGLSASTGASVTASPTTTTTYTVTGTTGSCSATGTVTVTVTPLGLTVSPNTSICNGGSTTLTAGGATNYSWSPSTGLSSTTGASVTANPSTTTTYTVSGTSGSCTSSLPVTVTVTPVVVSVSPNTSICSGTSTTINASGAANYSWSPSTGLSSATGATVTANPTVTTTYTVTGSTGTCANTATMTVTVNPVPTVNATNNGPLCEGSTLQLQATSLPGASYSWSGPNGFSANTQNASTPATLNAAGTYTVNTSLNGCTSSATTNVVVNSGQIPVIAAAGPFCETAPNSILSASIAGGTWSGNGIINATTGEFSPLQAGAGVHSISYSVTGGCAIPGTATITVNPIPVVQISSPNTSGCVPFTASLVDASSPVSGSITWDFGDGTANSNQLNNVNHTFNSAGCYDVTVTSTSAVGCSTTTTFPSFICALPNAIAEFSVNDPIHGLMNPEFHTFNTSANASIYSWDFGDGDVSNAFNPSHIYSENAGNYVITLIANNAGNCPDTAQVTVTIQEELVYYVPNTFTPDGDEFNNVFSPVFTSGFDPYNYTLTIYNRWGETLFESNDTKFGWDGTYNGELCKSGIYTWTIRFKSSQSDKKITKTGHVQLLK</sequence>
<dbReference type="RefSeq" id="WP_144333413.1">
    <property type="nucleotide sequence ID" value="NZ_VLPL01000005.1"/>
</dbReference>
<dbReference type="Gene3D" id="2.60.40.10">
    <property type="entry name" value="Immunoglobulins"/>
    <property type="match status" value="3"/>
</dbReference>
<feature type="domain" description="PKD" evidence="1">
    <location>
        <begin position="779"/>
        <end position="853"/>
    </location>
</feature>
<name>A0A556MRB9_9FLAO</name>